<reference evidence="4" key="1">
    <citation type="submission" date="2020-05" db="EMBL/GenBank/DDBJ databases">
        <authorList>
            <person name="Chiriac C."/>
            <person name="Salcher M."/>
            <person name="Ghai R."/>
            <person name="Kavagutti S V."/>
        </authorList>
    </citation>
    <scope>NUCLEOTIDE SEQUENCE</scope>
</reference>
<organism evidence="4">
    <name type="scientific">freshwater metagenome</name>
    <dbReference type="NCBI Taxonomy" id="449393"/>
    <lineage>
        <taxon>unclassified sequences</taxon>
        <taxon>metagenomes</taxon>
        <taxon>ecological metagenomes</taxon>
    </lineage>
</organism>
<dbReference type="Pfam" id="PF00501">
    <property type="entry name" value="AMP-binding"/>
    <property type="match status" value="1"/>
</dbReference>
<dbReference type="EMBL" id="CAEZZJ010000003">
    <property type="protein sequence ID" value="CAB4748242.1"/>
    <property type="molecule type" value="Genomic_DNA"/>
</dbReference>
<protein>
    <submittedName>
        <fullName evidence="4">Unannotated protein</fullName>
    </submittedName>
</protein>
<accession>A0A6J6TLC2</accession>
<feature type="domain" description="AMP-dependent synthetase/ligase" evidence="3">
    <location>
        <begin position="17"/>
        <end position="160"/>
    </location>
</feature>
<sequence length="323" mass="34444">MQALSAAFAQTQPGLAPTFIVSTTGSTGVVKRVELATSAIAKSAELSNSRLGAKIGDVWSLLLPTNHIAGLNVLARAVLLQTKVVGVEERADFSAIVPTQLHNALNGDSQLLKHLVNAKAVLVGGAALSEKLRESAIANGIKVVTTYGMTETCGGCFYDNLPLPGINFELSKSGLIKISGPTLAHGYDDNDELWHENFKDGWYLTTDLGEIKDGKLFVIGRADDVIISGGENVSLTAIEAQLSDSFPEINFVATSIPDLQWGAKLCLVSDKSVDQNQIAEILLSKLGRVAVPKDFITVNQIPQIGIGKPDRVKAAQLFIDKQR</sequence>
<evidence type="ECO:0000259" key="3">
    <source>
        <dbReference type="Pfam" id="PF00501"/>
    </source>
</evidence>
<dbReference type="GO" id="GO:0006631">
    <property type="term" value="P:fatty acid metabolic process"/>
    <property type="evidence" value="ECO:0007669"/>
    <property type="project" value="TreeGrafter"/>
</dbReference>
<name>A0A6J6TLC2_9ZZZZ</name>
<evidence type="ECO:0000256" key="1">
    <source>
        <dbReference type="ARBA" id="ARBA00006432"/>
    </source>
</evidence>
<proteinExistence type="inferred from homology"/>
<evidence type="ECO:0000256" key="2">
    <source>
        <dbReference type="ARBA" id="ARBA00022598"/>
    </source>
</evidence>
<keyword evidence="2" id="KW-0436">Ligase</keyword>
<dbReference type="PANTHER" id="PTHR43201">
    <property type="entry name" value="ACYL-COA SYNTHETASE"/>
    <property type="match status" value="1"/>
</dbReference>
<dbReference type="InterPro" id="IPR000873">
    <property type="entry name" value="AMP-dep_synth/lig_dom"/>
</dbReference>
<dbReference type="Gene3D" id="3.40.50.12780">
    <property type="entry name" value="N-terminal domain of ligase-like"/>
    <property type="match status" value="1"/>
</dbReference>
<dbReference type="Gene3D" id="3.30.300.30">
    <property type="match status" value="1"/>
</dbReference>
<gene>
    <name evidence="4" type="ORF">UFOPK2852_00092</name>
</gene>
<evidence type="ECO:0000313" key="4">
    <source>
        <dbReference type="EMBL" id="CAB4748242.1"/>
    </source>
</evidence>
<dbReference type="PANTHER" id="PTHR43201:SF5">
    <property type="entry name" value="MEDIUM-CHAIN ACYL-COA LIGASE ACSF2, MITOCHONDRIAL"/>
    <property type="match status" value="1"/>
</dbReference>
<dbReference type="InterPro" id="IPR045851">
    <property type="entry name" value="AMP-bd_C_sf"/>
</dbReference>
<dbReference type="SUPFAM" id="SSF56801">
    <property type="entry name" value="Acetyl-CoA synthetase-like"/>
    <property type="match status" value="1"/>
</dbReference>
<dbReference type="AlphaFoldDB" id="A0A6J6TLC2"/>
<dbReference type="InterPro" id="IPR042099">
    <property type="entry name" value="ANL_N_sf"/>
</dbReference>
<dbReference type="GO" id="GO:0031956">
    <property type="term" value="F:medium-chain fatty acid-CoA ligase activity"/>
    <property type="evidence" value="ECO:0007669"/>
    <property type="project" value="TreeGrafter"/>
</dbReference>
<comment type="similarity">
    <text evidence="1">Belongs to the ATP-dependent AMP-binding enzyme family.</text>
</comment>